<dbReference type="PROSITE" id="PS50940">
    <property type="entry name" value="CHIT_BIND_II"/>
    <property type="match status" value="1"/>
</dbReference>
<sequence>MKILILLLLGLYQATGQNYSCVTTGRFRYKDPTCRSYYMCVQYSGSYVKSDYTCPSNMIFNPTTQVCSSSGVCIDNICDTLPLVPLFPKIPDPNGPDCRTYVQCMGIINRYPVIGVCPDGLLFDKNLNPEPGCWLIGNC</sequence>
<dbReference type="SUPFAM" id="SSF57625">
    <property type="entry name" value="Invertebrate chitin-binding proteins"/>
    <property type="match status" value="2"/>
</dbReference>
<dbReference type="Gene3D" id="2.170.140.10">
    <property type="entry name" value="Chitin binding domain"/>
    <property type="match status" value="1"/>
</dbReference>
<dbReference type="InterPro" id="IPR036508">
    <property type="entry name" value="Chitin-bd_dom_sf"/>
</dbReference>
<keyword evidence="1" id="KW-0732">Signal</keyword>
<proteinExistence type="predicted"/>
<dbReference type="SMART" id="SM00494">
    <property type="entry name" value="ChtBD2"/>
    <property type="match status" value="2"/>
</dbReference>
<dbReference type="EMBL" id="QDEB01010235">
    <property type="protein sequence ID" value="RZC42166.1"/>
    <property type="molecule type" value="Genomic_DNA"/>
</dbReference>
<feature type="signal peptide" evidence="1">
    <location>
        <begin position="1"/>
        <end position="16"/>
    </location>
</feature>
<comment type="caution">
    <text evidence="3">The sequence shown here is derived from an EMBL/GenBank/DDBJ whole genome shotgun (WGS) entry which is preliminary data.</text>
</comment>
<dbReference type="GO" id="GO:0008061">
    <property type="term" value="F:chitin binding"/>
    <property type="evidence" value="ECO:0007669"/>
    <property type="project" value="InterPro"/>
</dbReference>
<dbReference type="OrthoDB" id="6648819at2759"/>
<keyword evidence="4" id="KW-1185">Reference proteome</keyword>
<dbReference type="STRING" id="1661398.A0A482WAH4"/>
<dbReference type="InterPro" id="IPR002557">
    <property type="entry name" value="Chitin-bd_dom"/>
</dbReference>
<dbReference type="Proteomes" id="UP000292052">
    <property type="component" value="Unassembled WGS sequence"/>
</dbReference>
<feature type="domain" description="Chitin-binding type-2" evidence="2">
    <location>
        <begin position="18"/>
        <end position="75"/>
    </location>
</feature>
<dbReference type="Pfam" id="PF01607">
    <property type="entry name" value="CBM_14"/>
    <property type="match status" value="1"/>
</dbReference>
<accession>A0A482WAH4</accession>
<protein>
    <recommendedName>
        <fullName evidence="2">Chitin-binding type-2 domain-containing protein</fullName>
    </recommendedName>
</protein>
<evidence type="ECO:0000256" key="1">
    <source>
        <dbReference type="SAM" id="SignalP"/>
    </source>
</evidence>
<reference evidence="3 4" key="1">
    <citation type="submission" date="2017-03" db="EMBL/GenBank/DDBJ databases">
        <title>Genome of the blue death feigning beetle - Asbolus verrucosus.</title>
        <authorList>
            <person name="Rider S.D."/>
        </authorList>
    </citation>
    <scope>NUCLEOTIDE SEQUENCE [LARGE SCALE GENOMIC DNA]</scope>
    <source>
        <strain evidence="3">Butters</strain>
        <tissue evidence="3">Head and leg muscle</tissue>
    </source>
</reference>
<evidence type="ECO:0000313" key="4">
    <source>
        <dbReference type="Proteomes" id="UP000292052"/>
    </source>
</evidence>
<dbReference type="AlphaFoldDB" id="A0A482WAH4"/>
<dbReference type="GO" id="GO:0005576">
    <property type="term" value="C:extracellular region"/>
    <property type="evidence" value="ECO:0007669"/>
    <property type="project" value="InterPro"/>
</dbReference>
<evidence type="ECO:0000313" key="3">
    <source>
        <dbReference type="EMBL" id="RZC42166.1"/>
    </source>
</evidence>
<organism evidence="3 4">
    <name type="scientific">Asbolus verrucosus</name>
    <name type="common">Desert ironclad beetle</name>
    <dbReference type="NCBI Taxonomy" id="1661398"/>
    <lineage>
        <taxon>Eukaryota</taxon>
        <taxon>Metazoa</taxon>
        <taxon>Ecdysozoa</taxon>
        <taxon>Arthropoda</taxon>
        <taxon>Hexapoda</taxon>
        <taxon>Insecta</taxon>
        <taxon>Pterygota</taxon>
        <taxon>Neoptera</taxon>
        <taxon>Endopterygota</taxon>
        <taxon>Coleoptera</taxon>
        <taxon>Polyphaga</taxon>
        <taxon>Cucujiformia</taxon>
        <taxon>Tenebrionidae</taxon>
        <taxon>Pimeliinae</taxon>
        <taxon>Asbolus</taxon>
    </lineage>
</organism>
<feature type="chain" id="PRO_5019869520" description="Chitin-binding type-2 domain-containing protein" evidence="1">
    <location>
        <begin position="17"/>
        <end position="139"/>
    </location>
</feature>
<evidence type="ECO:0000259" key="2">
    <source>
        <dbReference type="PROSITE" id="PS50940"/>
    </source>
</evidence>
<gene>
    <name evidence="3" type="ORF">BDFB_007789</name>
</gene>
<name>A0A482WAH4_ASBVE</name>